<evidence type="ECO:0000256" key="1">
    <source>
        <dbReference type="ARBA" id="ARBA00007613"/>
    </source>
</evidence>
<feature type="signal peptide" evidence="2">
    <location>
        <begin position="1"/>
        <end position="24"/>
    </location>
</feature>
<dbReference type="Proteomes" id="UP000262427">
    <property type="component" value="Chromosome MP"/>
</dbReference>
<dbReference type="SUPFAM" id="SSF56954">
    <property type="entry name" value="Outer membrane efflux proteins (OEP)"/>
    <property type="match status" value="1"/>
</dbReference>
<keyword evidence="2" id="KW-0732">Signal</keyword>
<protein>
    <submittedName>
        <fullName evidence="5">Cobalt-zinc-cadmium resistance protein CzcC</fullName>
    </submittedName>
    <submittedName>
        <fullName evidence="3">TolC family protein</fullName>
    </submittedName>
</protein>
<gene>
    <name evidence="5" type="primary">czcC</name>
    <name evidence="4" type="ORF">PSS4_v1_280062</name>
    <name evidence="3" type="ORF">RSP824_19925</name>
    <name evidence="5" type="ORF">RUN1985_v1_70204</name>
</gene>
<evidence type="ECO:0000256" key="2">
    <source>
        <dbReference type="SAM" id="SignalP"/>
    </source>
</evidence>
<dbReference type="AlphaFoldDB" id="A0A0K1ZTL7"/>
<reference evidence="5" key="1">
    <citation type="submission" date="2015-10" db="EMBL/GenBank/DDBJ databases">
        <authorList>
            <person name="Gilbert D.G."/>
        </authorList>
    </citation>
    <scope>NUCLEOTIDE SEQUENCE</scope>
    <source>
        <strain evidence="5">Phyl III-seqv23</strain>
    </source>
</reference>
<comment type="similarity">
    <text evidence="1">Belongs to the outer membrane factor (OMF) (TC 1.B.17) family.</text>
</comment>
<dbReference type="PATRIC" id="fig|305.92.peg.4167"/>
<dbReference type="EMBL" id="CP025742">
    <property type="protein sequence ID" value="AYA48715.1"/>
    <property type="molecule type" value="Genomic_DNA"/>
</dbReference>
<dbReference type="GO" id="GO:0015562">
    <property type="term" value="F:efflux transmembrane transporter activity"/>
    <property type="evidence" value="ECO:0007669"/>
    <property type="project" value="InterPro"/>
</dbReference>
<evidence type="ECO:0000313" key="3">
    <source>
        <dbReference type="EMBL" id="AYA48715.1"/>
    </source>
</evidence>
<organism evidence="5">
    <name type="scientific">Ralstonia solanacearum</name>
    <name type="common">Pseudomonas solanacearum</name>
    <dbReference type="NCBI Taxonomy" id="305"/>
    <lineage>
        <taxon>Bacteria</taxon>
        <taxon>Pseudomonadati</taxon>
        <taxon>Pseudomonadota</taxon>
        <taxon>Betaproteobacteria</taxon>
        <taxon>Burkholderiales</taxon>
        <taxon>Burkholderiaceae</taxon>
        <taxon>Ralstonia</taxon>
        <taxon>Ralstonia solanacearum species complex</taxon>
    </lineage>
</organism>
<feature type="chain" id="PRO_5014231786" evidence="2">
    <location>
        <begin position="25"/>
        <end position="441"/>
    </location>
</feature>
<dbReference type="Pfam" id="PF02321">
    <property type="entry name" value="OEP"/>
    <property type="match status" value="2"/>
</dbReference>
<dbReference type="InterPro" id="IPR010131">
    <property type="entry name" value="MdtP/NodT-like"/>
</dbReference>
<dbReference type="EMBL" id="LN899824">
    <property type="protein sequence ID" value="CUV27490.1"/>
    <property type="molecule type" value="Genomic_DNA"/>
</dbReference>
<sequence length="441" mass="45835">MVTHPCIRAAVALSCALLVRSGLAAAPAGEAAATSDTAAPAAQSAPASVPGAAHERMTLQQAIDRALATHPALAAAGYAVRASEGAVDQASRLRNPEAAFLTEDVRRDRATMTAQLNIPLELGGKRAARTRAAELARDAAGQDAAVLAAELRADVTRAFFELSIAQERLRLAQASDALAAQAEAAAVRRVQAGKVSPVEQTKAAVARAGAAIELRDAQADLLVAQRALSAFWGGAVAVPEADGSAETLPAVPPEAHRVLAAATAAEPVALASTPRALRARLEIEHRQALVNVERSKRVPDVTLSVGAKRDSGANANMAVVGIAVPLPLFDRNQGSLLEAQRLADKAAEDYRALRLEQAAALSQDVARLEAARQAVGALRQDVLPGAGRAYDAARIGFEAGKFNFLDVLDAQRTLFQARAQYLAALSRAHQAAAGIDRILGR</sequence>
<reference evidence="3" key="2">
    <citation type="submission" date="2018-01" db="EMBL/GenBank/DDBJ databases">
        <title>Ralstonia pseudosolanacearum P824 infects blueberry.</title>
        <authorList>
            <person name="Bocsanczy A.M."/>
            <person name="Norman D.J."/>
        </authorList>
    </citation>
    <scope>NUCLEOTIDE SEQUENCE</scope>
    <source>
        <strain evidence="3">P824</strain>
    </source>
</reference>
<dbReference type="PANTHER" id="PTHR30203">
    <property type="entry name" value="OUTER MEMBRANE CATION EFFLUX PROTEIN"/>
    <property type="match status" value="1"/>
</dbReference>
<evidence type="ECO:0000313" key="4">
    <source>
        <dbReference type="EMBL" id="CUV17249.1"/>
    </source>
</evidence>
<dbReference type="Gene3D" id="1.20.1600.10">
    <property type="entry name" value="Outer membrane efflux proteins (OEP)"/>
    <property type="match status" value="1"/>
</dbReference>
<evidence type="ECO:0000313" key="6">
    <source>
        <dbReference type="Proteomes" id="UP000262427"/>
    </source>
</evidence>
<dbReference type="InterPro" id="IPR003423">
    <property type="entry name" value="OMP_efflux"/>
</dbReference>
<dbReference type="PANTHER" id="PTHR30203:SF24">
    <property type="entry name" value="BLR4935 PROTEIN"/>
    <property type="match status" value="1"/>
</dbReference>
<proteinExistence type="inferred from homology"/>
<reference evidence="6" key="3">
    <citation type="submission" date="2018-01" db="EMBL/GenBank/DDBJ databases">
        <title>Raltonia solanacearum P824 infects blueberry.</title>
        <authorList>
            <person name="Bocsanczy A.M."/>
            <person name="Norman D.J."/>
        </authorList>
    </citation>
    <scope>NUCLEOTIDE SEQUENCE [LARGE SCALE GENOMIC DNA]</scope>
    <source>
        <strain evidence="6">P824</strain>
    </source>
</reference>
<name>A0A0K1ZTL7_RALSL</name>
<accession>A0A0K1ZTL7</accession>
<evidence type="ECO:0000313" key="5">
    <source>
        <dbReference type="EMBL" id="CUV27490.1"/>
    </source>
</evidence>
<dbReference type="EMBL" id="LN899821">
    <property type="protein sequence ID" value="CUV17249.1"/>
    <property type="molecule type" value="Genomic_DNA"/>
</dbReference>